<evidence type="ECO:0000256" key="3">
    <source>
        <dbReference type="ARBA" id="ARBA00022448"/>
    </source>
</evidence>
<keyword evidence="5 11" id="KW-0812">Transmembrane</keyword>
<dbReference type="PANTHER" id="PTHR30069">
    <property type="entry name" value="TONB-DEPENDENT OUTER MEMBRANE RECEPTOR"/>
    <property type="match status" value="1"/>
</dbReference>
<evidence type="ECO:0000256" key="13">
    <source>
        <dbReference type="SAM" id="MobiDB-lite"/>
    </source>
</evidence>
<feature type="region of interest" description="Disordered" evidence="13">
    <location>
        <begin position="234"/>
        <end position="259"/>
    </location>
</feature>
<feature type="domain" description="TonB-dependent receptor plug" evidence="16">
    <location>
        <begin position="78"/>
        <end position="176"/>
    </location>
</feature>
<accession>A0ABN1JIK5</accession>
<evidence type="ECO:0000256" key="7">
    <source>
        <dbReference type="ARBA" id="ARBA00023077"/>
    </source>
</evidence>
<organism evidence="17 18">
    <name type="scientific">Ideonella azotifigens</name>
    <dbReference type="NCBI Taxonomy" id="513160"/>
    <lineage>
        <taxon>Bacteria</taxon>
        <taxon>Pseudomonadati</taxon>
        <taxon>Pseudomonadota</taxon>
        <taxon>Betaproteobacteria</taxon>
        <taxon>Burkholderiales</taxon>
        <taxon>Sphaerotilaceae</taxon>
        <taxon>Ideonella</taxon>
    </lineage>
</organism>
<feature type="region of interest" description="Disordered" evidence="13">
    <location>
        <begin position="409"/>
        <end position="435"/>
    </location>
</feature>
<feature type="domain" description="TonB-dependent receptor-like beta-barrel" evidence="15">
    <location>
        <begin position="352"/>
        <end position="727"/>
    </location>
</feature>
<sequence length="761" mass="82662">MLHQSRAPFALKRLPLALSCGLWLAAAGLRAQTAPTEPTPPAAEATLPAAEATPPAAAGATQKVEINGARTSDTEQRRRSTASKIIVGREEIEKFGDSTVGDLLKRLPGVTIGGTPGRGGQIRMRGLGNGYTQILLDGERVQGGLSLDSLDPDQIERIEIIRAPTAETGGRAIGGTINIITREGFTRKLNDLKASVAYENGRVQPQLNWSREDKFEALGLDYNLNVGVNRRDTDDKSVVTTTSPTKDYTETDTSRSKRTGVNLGGKLQWKLDGGDSLQVMPFIVHSEGDSDKTGQVIGTAVPELPFSTSRSHSDSSLTLGRLNSMYKAQIGDGRLEARVGLGMSRSLSNTHRVEQDSEDGTAGNGGVATFDDRNLSRERSASLNTKYSLLLENGHNIVSGLELDRAHLSQDRSQLQDGGPLLDADGQPVSDPGDNLQARSMRTAVYSQDEWTIDPHWSAYAGLRWEGIRTHSEAPDDKLGTVVGDNSSSVWTPLLHAVWKPEPKGADQVRMSLTRSYRSPPLANLIASTSYSKHNDPTSPDRIGNPDLKPELATGIDLAYEYYLPGGGMVSFSAFRRDIQDLMRTVYFSRLNPDGSKQYYSQPQNIGDAMTQGVEIDGKLRLTELWPDAPAVDLRANAALYNSKVKGVPGPNNRLDQQAAGSFNLGGDYKLPGTPLTLGGNFNWQPGYTTRLADDQYAKQNAKRVVDLYAMYQLSATARLRLTASNLAPRENDTESIVGDQTVATQSQSYLNWRLGLELKL</sequence>
<evidence type="ECO:0000256" key="11">
    <source>
        <dbReference type="PROSITE-ProRule" id="PRU01360"/>
    </source>
</evidence>
<dbReference type="InterPro" id="IPR012910">
    <property type="entry name" value="Plug_dom"/>
</dbReference>
<evidence type="ECO:0000256" key="6">
    <source>
        <dbReference type="ARBA" id="ARBA00022729"/>
    </source>
</evidence>
<dbReference type="Proteomes" id="UP001500279">
    <property type="component" value="Unassembled WGS sequence"/>
</dbReference>
<keyword evidence="6 14" id="KW-0732">Signal</keyword>
<dbReference type="InterPro" id="IPR000531">
    <property type="entry name" value="Beta-barrel_TonB"/>
</dbReference>
<dbReference type="Pfam" id="PF00593">
    <property type="entry name" value="TonB_dep_Rec_b-barrel"/>
    <property type="match status" value="1"/>
</dbReference>
<evidence type="ECO:0000256" key="4">
    <source>
        <dbReference type="ARBA" id="ARBA00022452"/>
    </source>
</evidence>
<comment type="similarity">
    <text evidence="2 11 12">Belongs to the TonB-dependent receptor family.</text>
</comment>
<proteinExistence type="inferred from homology"/>
<protein>
    <submittedName>
        <fullName evidence="17">Siderophore amonabactin TonB-dependent receptor</fullName>
    </submittedName>
</protein>
<feature type="region of interest" description="Disordered" evidence="13">
    <location>
        <begin position="349"/>
        <end position="371"/>
    </location>
</feature>
<feature type="region of interest" description="Disordered" evidence="13">
    <location>
        <begin position="33"/>
        <end position="82"/>
    </location>
</feature>
<dbReference type="Pfam" id="PF07715">
    <property type="entry name" value="Plug"/>
    <property type="match status" value="1"/>
</dbReference>
<dbReference type="RefSeq" id="WP_231012754.1">
    <property type="nucleotide sequence ID" value="NZ_BAAAEW010000002.1"/>
</dbReference>
<dbReference type="Gene3D" id="2.170.130.10">
    <property type="entry name" value="TonB-dependent receptor, plug domain"/>
    <property type="match status" value="1"/>
</dbReference>
<dbReference type="CDD" id="cd01347">
    <property type="entry name" value="ligand_gated_channel"/>
    <property type="match status" value="1"/>
</dbReference>
<evidence type="ECO:0000256" key="14">
    <source>
        <dbReference type="SAM" id="SignalP"/>
    </source>
</evidence>
<evidence type="ECO:0000313" key="17">
    <source>
        <dbReference type="EMBL" id="GAA0740244.1"/>
    </source>
</evidence>
<dbReference type="InterPro" id="IPR036942">
    <property type="entry name" value="Beta-barrel_TonB_sf"/>
</dbReference>
<evidence type="ECO:0000256" key="1">
    <source>
        <dbReference type="ARBA" id="ARBA00004571"/>
    </source>
</evidence>
<dbReference type="PROSITE" id="PS52016">
    <property type="entry name" value="TONB_DEPENDENT_REC_3"/>
    <property type="match status" value="1"/>
</dbReference>
<evidence type="ECO:0000256" key="9">
    <source>
        <dbReference type="ARBA" id="ARBA00023170"/>
    </source>
</evidence>
<evidence type="ECO:0000256" key="2">
    <source>
        <dbReference type="ARBA" id="ARBA00009810"/>
    </source>
</evidence>
<keyword evidence="7 12" id="KW-0798">TonB box</keyword>
<evidence type="ECO:0000259" key="16">
    <source>
        <dbReference type="Pfam" id="PF07715"/>
    </source>
</evidence>
<dbReference type="InterPro" id="IPR039426">
    <property type="entry name" value="TonB-dep_rcpt-like"/>
</dbReference>
<dbReference type="InterPro" id="IPR037066">
    <property type="entry name" value="Plug_dom_sf"/>
</dbReference>
<evidence type="ECO:0000256" key="10">
    <source>
        <dbReference type="ARBA" id="ARBA00023237"/>
    </source>
</evidence>
<evidence type="ECO:0000256" key="12">
    <source>
        <dbReference type="RuleBase" id="RU003357"/>
    </source>
</evidence>
<evidence type="ECO:0000256" key="5">
    <source>
        <dbReference type="ARBA" id="ARBA00022692"/>
    </source>
</evidence>
<keyword evidence="8 11" id="KW-0472">Membrane</keyword>
<evidence type="ECO:0000256" key="8">
    <source>
        <dbReference type="ARBA" id="ARBA00023136"/>
    </source>
</evidence>
<dbReference type="PANTHER" id="PTHR30069:SF29">
    <property type="entry name" value="HEMOGLOBIN AND HEMOGLOBIN-HAPTOGLOBIN-BINDING PROTEIN 1-RELATED"/>
    <property type="match status" value="1"/>
</dbReference>
<feature type="signal peptide" evidence="14">
    <location>
        <begin position="1"/>
        <end position="25"/>
    </location>
</feature>
<keyword evidence="10 11" id="KW-0998">Cell outer membrane</keyword>
<feature type="compositionally biased region" description="Low complexity" evidence="13">
    <location>
        <begin position="33"/>
        <end position="61"/>
    </location>
</feature>
<dbReference type="EMBL" id="BAAAEW010000002">
    <property type="protein sequence ID" value="GAA0740244.1"/>
    <property type="molecule type" value="Genomic_DNA"/>
</dbReference>
<comment type="subcellular location">
    <subcellularLocation>
        <location evidence="1 11">Cell outer membrane</location>
        <topology evidence="1 11">Multi-pass membrane protein</topology>
    </subcellularLocation>
</comment>
<keyword evidence="9 17" id="KW-0675">Receptor</keyword>
<feature type="chain" id="PRO_5045469144" evidence="14">
    <location>
        <begin position="26"/>
        <end position="761"/>
    </location>
</feature>
<name>A0ABN1JIK5_9BURK</name>
<gene>
    <name evidence="17" type="ORF">GCM10009107_01700</name>
</gene>
<keyword evidence="3 11" id="KW-0813">Transport</keyword>
<keyword evidence="4 11" id="KW-1134">Transmembrane beta strand</keyword>
<comment type="caution">
    <text evidence="17">The sequence shown here is derived from an EMBL/GenBank/DDBJ whole genome shotgun (WGS) entry which is preliminary data.</text>
</comment>
<dbReference type="SUPFAM" id="SSF56935">
    <property type="entry name" value="Porins"/>
    <property type="match status" value="1"/>
</dbReference>
<evidence type="ECO:0000259" key="15">
    <source>
        <dbReference type="Pfam" id="PF00593"/>
    </source>
</evidence>
<reference evidence="17 18" key="1">
    <citation type="journal article" date="2019" name="Int. J. Syst. Evol. Microbiol.">
        <title>The Global Catalogue of Microorganisms (GCM) 10K type strain sequencing project: providing services to taxonomists for standard genome sequencing and annotation.</title>
        <authorList>
            <consortium name="The Broad Institute Genomics Platform"/>
            <consortium name="The Broad Institute Genome Sequencing Center for Infectious Disease"/>
            <person name="Wu L."/>
            <person name="Ma J."/>
        </authorList>
    </citation>
    <scope>NUCLEOTIDE SEQUENCE [LARGE SCALE GENOMIC DNA]</scope>
    <source>
        <strain evidence="17 18">JCM 15503</strain>
    </source>
</reference>
<keyword evidence="18" id="KW-1185">Reference proteome</keyword>
<evidence type="ECO:0000313" key="18">
    <source>
        <dbReference type="Proteomes" id="UP001500279"/>
    </source>
</evidence>
<dbReference type="Gene3D" id="2.40.170.20">
    <property type="entry name" value="TonB-dependent receptor, beta-barrel domain"/>
    <property type="match status" value="1"/>
</dbReference>